<dbReference type="Proteomes" id="UP000035170">
    <property type="component" value="Unassembled WGS sequence"/>
</dbReference>
<dbReference type="EMBL" id="JZWI01000036">
    <property type="protein sequence ID" value="KLN53280.1"/>
    <property type="molecule type" value="Genomic_DNA"/>
</dbReference>
<keyword evidence="1" id="KW-1133">Transmembrane helix</keyword>
<organism evidence="3 4">
    <name type="scientific">Variovorax paradoxus</name>
    <dbReference type="NCBI Taxonomy" id="34073"/>
    <lineage>
        <taxon>Bacteria</taxon>
        <taxon>Pseudomonadati</taxon>
        <taxon>Pseudomonadota</taxon>
        <taxon>Betaproteobacteria</taxon>
        <taxon>Burkholderiales</taxon>
        <taxon>Comamonadaceae</taxon>
        <taxon>Variovorax</taxon>
    </lineage>
</organism>
<feature type="transmembrane region" description="Helical" evidence="1">
    <location>
        <begin position="20"/>
        <end position="37"/>
    </location>
</feature>
<feature type="domain" description="Inner membrane protein YgaP-like transmembrane" evidence="2">
    <location>
        <begin position="5"/>
        <end position="64"/>
    </location>
</feature>
<dbReference type="RefSeq" id="WP_196305752.1">
    <property type="nucleotide sequence ID" value="NZ_JZWI01000036.1"/>
</dbReference>
<dbReference type="PATRIC" id="fig|34073.19.peg.5733"/>
<dbReference type="AlphaFoldDB" id="A0A0H2M899"/>
<reference evidence="3 4" key="1">
    <citation type="submission" date="2015-03" db="EMBL/GenBank/DDBJ databases">
        <title>Genome sequence of Variovorax paradoxus TBEA6.</title>
        <authorList>
            <person name="Poehlein A."/>
            <person name="Schuldes J."/>
            <person name="Wuebbeler J.H."/>
            <person name="Hiessl S."/>
            <person name="Steinbuechel A."/>
            <person name="Daniel R."/>
        </authorList>
    </citation>
    <scope>NUCLEOTIDE SEQUENCE [LARGE SCALE GENOMIC DNA]</scope>
    <source>
        <strain evidence="3 4">TBEA6</strain>
    </source>
</reference>
<name>A0A0H2M899_VARPD</name>
<evidence type="ECO:0000313" key="4">
    <source>
        <dbReference type="Proteomes" id="UP000035170"/>
    </source>
</evidence>
<dbReference type="Pfam" id="PF11127">
    <property type="entry name" value="YgaP-like_TM"/>
    <property type="match status" value="1"/>
</dbReference>
<gene>
    <name evidence="3" type="ORF">VPARA_55960</name>
</gene>
<feature type="transmembrane region" description="Helical" evidence="1">
    <location>
        <begin position="43"/>
        <end position="62"/>
    </location>
</feature>
<protein>
    <recommendedName>
        <fullName evidence="2">Inner membrane protein YgaP-like transmembrane domain-containing protein</fullName>
    </recommendedName>
</protein>
<sequence length="67" mass="7239">MSFLSRNISPLDRTLRVSGGVLLVVLAATEIIGRWGYIGVVPLLTGVIGTCPLYSLFGFSTCPRARR</sequence>
<dbReference type="InterPro" id="IPR021309">
    <property type="entry name" value="YgaP-like_TM"/>
</dbReference>
<proteinExistence type="predicted"/>
<keyword evidence="1" id="KW-0812">Transmembrane</keyword>
<evidence type="ECO:0000259" key="2">
    <source>
        <dbReference type="Pfam" id="PF11127"/>
    </source>
</evidence>
<evidence type="ECO:0000256" key="1">
    <source>
        <dbReference type="SAM" id="Phobius"/>
    </source>
</evidence>
<comment type="caution">
    <text evidence="3">The sequence shown here is derived from an EMBL/GenBank/DDBJ whole genome shotgun (WGS) entry which is preliminary data.</text>
</comment>
<keyword evidence="1" id="KW-0472">Membrane</keyword>
<keyword evidence="4" id="KW-1185">Reference proteome</keyword>
<accession>A0A0H2M899</accession>
<evidence type="ECO:0000313" key="3">
    <source>
        <dbReference type="EMBL" id="KLN53280.1"/>
    </source>
</evidence>